<dbReference type="SUPFAM" id="SSF160991">
    <property type="entry name" value="CV3147-like"/>
    <property type="match status" value="1"/>
</dbReference>
<evidence type="ECO:0000313" key="3">
    <source>
        <dbReference type="EMBL" id="SHM90444.1"/>
    </source>
</evidence>
<dbReference type="InterPro" id="IPR010318">
    <property type="entry name" value="S-Me-THD_N"/>
</dbReference>
<accession>A0A1M7MHV0</accession>
<dbReference type="STRING" id="447595.SAMN05660826_02302"/>
<keyword evidence="4" id="KW-1185">Reference proteome</keyword>
<dbReference type="Gene3D" id="2.40.390.10">
    <property type="entry name" value="CV3147-like"/>
    <property type="match status" value="1"/>
</dbReference>
<dbReference type="InterPro" id="IPR024071">
    <property type="entry name" value="S-Me-THD_C_sf"/>
</dbReference>
<dbReference type="Gene3D" id="3.40.1610.10">
    <property type="entry name" value="CV3147-like domain"/>
    <property type="match status" value="1"/>
</dbReference>
<name>A0A1M7MHV0_9FIRM</name>
<proteinExistence type="predicted"/>
<evidence type="ECO:0000259" key="1">
    <source>
        <dbReference type="Pfam" id="PF06032"/>
    </source>
</evidence>
<gene>
    <name evidence="3" type="ORF">SAMN05660826_02302</name>
</gene>
<dbReference type="OrthoDB" id="7441206at2"/>
<dbReference type="RefSeq" id="WP_073258586.1">
    <property type="nucleotide sequence ID" value="NZ_FRCR01000022.1"/>
</dbReference>
<dbReference type="EMBL" id="FRCR01000022">
    <property type="protein sequence ID" value="SHM90444.1"/>
    <property type="molecule type" value="Genomic_DNA"/>
</dbReference>
<evidence type="ECO:0000259" key="2">
    <source>
        <dbReference type="Pfam" id="PF20906"/>
    </source>
</evidence>
<dbReference type="Pfam" id="PF20906">
    <property type="entry name" value="S-Me-THD_C"/>
    <property type="match status" value="1"/>
</dbReference>
<dbReference type="AlphaFoldDB" id="A0A1M7MHV0"/>
<dbReference type="Pfam" id="PF06032">
    <property type="entry name" value="S-Me-THD_N"/>
    <property type="match status" value="1"/>
</dbReference>
<dbReference type="InterPro" id="IPR027479">
    <property type="entry name" value="S-Me-THD_N_sf"/>
</dbReference>
<organism evidence="3 4">
    <name type="scientific">Caldanaerovirga acetigignens</name>
    <dbReference type="NCBI Taxonomy" id="447595"/>
    <lineage>
        <taxon>Bacteria</taxon>
        <taxon>Bacillati</taxon>
        <taxon>Bacillota</taxon>
        <taxon>Clostridia</taxon>
        <taxon>Thermosediminibacterales</taxon>
        <taxon>Thermosediminibacteraceae</taxon>
        <taxon>Caldanaerovirga</taxon>
    </lineage>
</organism>
<dbReference type="Proteomes" id="UP000184375">
    <property type="component" value="Unassembled WGS sequence"/>
</dbReference>
<reference evidence="4" key="1">
    <citation type="submission" date="2016-11" db="EMBL/GenBank/DDBJ databases">
        <authorList>
            <person name="Varghese N."/>
            <person name="Submissions S."/>
        </authorList>
    </citation>
    <scope>NUCLEOTIDE SEQUENCE [LARGE SCALE GENOMIC DNA]</scope>
    <source>
        <strain evidence="4">DSM 18802</strain>
    </source>
</reference>
<feature type="domain" description="S-Me-THD-like C-terminal" evidence="2">
    <location>
        <begin position="169"/>
        <end position="353"/>
    </location>
</feature>
<protein>
    <submittedName>
        <fullName evidence="3">DUF917 family protein</fullName>
    </submittedName>
</protein>
<feature type="domain" description="S-Me-THD N-terminal" evidence="1">
    <location>
        <begin position="9"/>
        <end position="160"/>
    </location>
</feature>
<dbReference type="InterPro" id="IPR048350">
    <property type="entry name" value="S-Me-THD-like_C"/>
</dbReference>
<evidence type="ECO:0000313" key="4">
    <source>
        <dbReference type="Proteomes" id="UP000184375"/>
    </source>
</evidence>
<sequence length="366" mass="40493">MLKITADWIEPLWYGSIFLGSGGGGKSGLLASLLVKNLKDSYIPLIAHEDIASSDYFCGVGLLGSPELSEENIPSGKEIKIAIDELKSHTGLEFRGITVVEGAGVNIFYPLLAALKMGLPVVDADAMGRAFPELQMTAYHLEGMPVTPLVLVDGTYTVHLFLEKQDTFLLELNTRQIVSEKGGVGYFAGFPYPGSVLKKVLFPGTLSFAREIGECFMKAESYEELMDLLLEVTANSFYGPVVEIFKGKVKSISVFSTSKWKSATIVSRGEEINLLFQYENLLVFKNSQIAASVPDLICAIDLDRLTPVNNSEFFEGQYLAILGLPAPLRLRINRALDVVGPQCFGYRTIYMPLERIYQRFYRGVYF</sequence>